<reference evidence="2 3" key="1">
    <citation type="submission" date="2022-01" db="EMBL/GenBank/DDBJ databases">
        <authorList>
            <person name="Xiong W."/>
            <person name="Schranz E."/>
        </authorList>
    </citation>
    <scope>NUCLEOTIDE SEQUENCE [LARGE SCALE GENOMIC DNA]</scope>
</reference>
<protein>
    <submittedName>
        <fullName evidence="2">Uncharacterized protein</fullName>
    </submittedName>
</protein>
<evidence type="ECO:0000313" key="3">
    <source>
        <dbReference type="Proteomes" id="UP001157418"/>
    </source>
</evidence>
<dbReference type="AlphaFoldDB" id="A0AAU9NZD6"/>
<feature type="chain" id="PRO_5043706605" evidence="1">
    <location>
        <begin position="24"/>
        <end position="167"/>
    </location>
</feature>
<keyword evidence="1" id="KW-0732">Signal</keyword>
<feature type="signal peptide" evidence="1">
    <location>
        <begin position="1"/>
        <end position="23"/>
    </location>
</feature>
<organism evidence="2 3">
    <name type="scientific">Lactuca virosa</name>
    <dbReference type="NCBI Taxonomy" id="75947"/>
    <lineage>
        <taxon>Eukaryota</taxon>
        <taxon>Viridiplantae</taxon>
        <taxon>Streptophyta</taxon>
        <taxon>Embryophyta</taxon>
        <taxon>Tracheophyta</taxon>
        <taxon>Spermatophyta</taxon>
        <taxon>Magnoliopsida</taxon>
        <taxon>eudicotyledons</taxon>
        <taxon>Gunneridae</taxon>
        <taxon>Pentapetalae</taxon>
        <taxon>asterids</taxon>
        <taxon>campanulids</taxon>
        <taxon>Asterales</taxon>
        <taxon>Asteraceae</taxon>
        <taxon>Cichorioideae</taxon>
        <taxon>Cichorieae</taxon>
        <taxon>Lactucinae</taxon>
        <taxon>Lactuca</taxon>
    </lineage>
</organism>
<evidence type="ECO:0000313" key="2">
    <source>
        <dbReference type="EMBL" id="CAH1443174.1"/>
    </source>
</evidence>
<proteinExistence type="predicted"/>
<accession>A0AAU9NZD6</accession>
<dbReference type="Proteomes" id="UP001157418">
    <property type="component" value="Unassembled WGS sequence"/>
</dbReference>
<dbReference type="EMBL" id="CAKMRJ010005412">
    <property type="protein sequence ID" value="CAH1443174.1"/>
    <property type="molecule type" value="Genomic_DNA"/>
</dbReference>
<comment type="caution">
    <text evidence="2">The sequence shown here is derived from an EMBL/GenBank/DDBJ whole genome shotgun (WGS) entry which is preliminary data.</text>
</comment>
<gene>
    <name evidence="2" type="ORF">LVIROSA_LOCUS29111</name>
</gene>
<sequence length="167" mass="18543">MTCYTQLSLPLCILSVLGPLAYVNHHSYKKCIKSTTIAVGYTAPIEVVLRSQPKFTVSFLLCYLPYQISLALFDHCRSVPAIIGSLWEPPTSADSFTSRNYIVSTGEEGEEMISGEEGKGISESFSVLAAIVLRYETLIRDTKFNNNIGDLNVGHKDFMVQQRAIEI</sequence>
<keyword evidence="3" id="KW-1185">Reference proteome</keyword>
<name>A0AAU9NZD6_9ASTR</name>
<evidence type="ECO:0000256" key="1">
    <source>
        <dbReference type="SAM" id="SignalP"/>
    </source>
</evidence>